<evidence type="ECO:0000259" key="15">
    <source>
        <dbReference type="Pfam" id="PF00501"/>
    </source>
</evidence>
<keyword evidence="10" id="KW-0443">Lipid metabolism</keyword>
<keyword evidence="8" id="KW-0067">ATP-binding</keyword>
<name>A0A7W8HGH5_9BURK</name>
<dbReference type="PANTHER" id="PTHR43767:SF8">
    <property type="entry name" value="LONG-CHAIN-FATTY-ACID--COA LIGASE"/>
    <property type="match status" value="1"/>
</dbReference>
<dbReference type="InterPro" id="IPR020845">
    <property type="entry name" value="AMP-binding_CS"/>
</dbReference>
<evidence type="ECO:0000256" key="12">
    <source>
        <dbReference type="ARBA" id="ARBA00026121"/>
    </source>
</evidence>
<dbReference type="EC" id="6.2.1.3" evidence="12"/>
<dbReference type="GO" id="GO:0004467">
    <property type="term" value="F:long-chain fatty acid-CoA ligase activity"/>
    <property type="evidence" value="ECO:0007669"/>
    <property type="project" value="UniProtKB-EC"/>
</dbReference>
<evidence type="ECO:0000256" key="9">
    <source>
        <dbReference type="ARBA" id="ARBA00022842"/>
    </source>
</evidence>
<protein>
    <recommendedName>
        <fullName evidence="13">Long-chain-fatty-acid--CoA ligase</fullName>
        <ecNumber evidence="12">6.2.1.3</ecNumber>
    </recommendedName>
    <alternativeName>
        <fullName evidence="14">Long-chain acyl-CoA synthetase</fullName>
    </alternativeName>
</protein>
<evidence type="ECO:0000256" key="10">
    <source>
        <dbReference type="ARBA" id="ARBA00023098"/>
    </source>
</evidence>
<keyword evidence="5 17" id="KW-0436">Ligase</keyword>
<comment type="pathway">
    <text evidence="3">Lipid metabolism; fatty acid beta-oxidation.</text>
</comment>
<keyword evidence="9" id="KW-0460">Magnesium</keyword>
<evidence type="ECO:0000256" key="4">
    <source>
        <dbReference type="ARBA" id="ARBA00006432"/>
    </source>
</evidence>
<sequence>MDRIWLKQYPQGIPADIDIDDYASLKHVLEDSCRRFADLPAYGNMGVSLSYRNLDRATRAFGAYLQKVLKLERGERVAIMMPNLLQYPVALFGTLRAGFTVVNVNPQYTARELEHQLNDSGASVIVVLENFAGTLQEVLPRTKVRTVITTQVGDLFPAFKRGLVNFVVKHVKKMVPPWSIPGSTPFLAAMRAGRALSLDYVPLGHEDVAFLQYTGGTTGVAKGAVLTHGNMVANVLQVAAWMARDLKDGEETVVIPLPLYHVYALTTNLVFMKLGAHCLLITNPRDMPAFLETLRKNPFTAIIGVNTLYGALIDAPGFAQVDVSRLKLISAGGMAVQRVVAHKWKQATGLAIIEGYGLTETSPVALANPLGIEEWTGTIGLPLPSTEAKIMDEQGNDLPQGQVEEICIRGPQVMRGYWNRPDETAKVLAADGWLRTGDMGFMDERGWFRITDRKKDMIVVSGFKVFPNEVEDVVAMHPGVLEVASIGAHDDRSGEVVKIVVVRKDPSLTEQDLIDHCKLHLTGYKVPKLVEFRTEPLPKTNVGKILRRELRAPAPVSS</sequence>
<keyword evidence="6" id="KW-0547">Nucleotide-binding</keyword>
<evidence type="ECO:0000313" key="17">
    <source>
        <dbReference type="EMBL" id="MBB5271503.1"/>
    </source>
</evidence>
<dbReference type="InterPro" id="IPR045851">
    <property type="entry name" value="AMP-bd_C_sf"/>
</dbReference>
<evidence type="ECO:0000256" key="14">
    <source>
        <dbReference type="ARBA" id="ARBA00042773"/>
    </source>
</evidence>
<dbReference type="GO" id="GO:0016020">
    <property type="term" value="C:membrane"/>
    <property type="evidence" value="ECO:0007669"/>
    <property type="project" value="UniProtKB-SubCell"/>
</dbReference>
<dbReference type="Pfam" id="PF13193">
    <property type="entry name" value="AMP-binding_C"/>
    <property type="match status" value="1"/>
</dbReference>
<dbReference type="PANTHER" id="PTHR43767">
    <property type="entry name" value="LONG-CHAIN-FATTY-ACID--COA LIGASE"/>
    <property type="match status" value="1"/>
</dbReference>
<organism evidence="17 18">
    <name type="scientific">Quisquiliibacterium transsilvanicum</name>
    <dbReference type="NCBI Taxonomy" id="1549638"/>
    <lineage>
        <taxon>Bacteria</taxon>
        <taxon>Pseudomonadati</taxon>
        <taxon>Pseudomonadota</taxon>
        <taxon>Betaproteobacteria</taxon>
        <taxon>Burkholderiales</taxon>
        <taxon>Burkholderiaceae</taxon>
        <taxon>Quisquiliibacterium</taxon>
    </lineage>
</organism>
<comment type="similarity">
    <text evidence="4">Belongs to the ATP-dependent AMP-binding enzyme family.</text>
</comment>
<dbReference type="FunFam" id="3.30.300.30:FF:000006">
    <property type="entry name" value="Long-chain-fatty-acid--CoA ligase FadD"/>
    <property type="match status" value="1"/>
</dbReference>
<comment type="subcellular location">
    <subcellularLocation>
        <location evidence="2">Membrane</location>
        <topology evidence="2">Peripheral membrane protein</topology>
    </subcellularLocation>
</comment>
<proteinExistence type="inferred from homology"/>
<dbReference type="InterPro" id="IPR000873">
    <property type="entry name" value="AMP-dep_synth/lig_dom"/>
</dbReference>
<evidence type="ECO:0000256" key="2">
    <source>
        <dbReference type="ARBA" id="ARBA00004170"/>
    </source>
</evidence>
<dbReference type="Gene3D" id="3.40.50.12780">
    <property type="entry name" value="N-terminal domain of ligase-like"/>
    <property type="match status" value="1"/>
</dbReference>
<dbReference type="CDD" id="cd05936">
    <property type="entry name" value="FC-FACS_FadD_like"/>
    <property type="match status" value="1"/>
</dbReference>
<accession>A0A7W8HGH5</accession>
<dbReference type="GO" id="GO:0005524">
    <property type="term" value="F:ATP binding"/>
    <property type="evidence" value="ECO:0007669"/>
    <property type="project" value="UniProtKB-KW"/>
</dbReference>
<dbReference type="PROSITE" id="PS00455">
    <property type="entry name" value="AMP_BINDING"/>
    <property type="match status" value="1"/>
</dbReference>
<evidence type="ECO:0000313" key="18">
    <source>
        <dbReference type="Proteomes" id="UP000532440"/>
    </source>
</evidence>
<reference evidence="17 18" key="1">
    <citation type="submission" date="2020-08" db="EMBL/GenBank/DDBJ databases">
        <title>Genomic Encyclopedia of Type Strains, Phase IV (KMG-IV): sequencing the most valuable type-strain genomes for metagenomic binning, comparative biology and taxonomic classification.</title>
        <authorList>
            <person name="Goeker M."/>
        </authorList>
    </citation>
    <scope>NUCLEOTIDE SEQUENCE [LARGE SCALE GENOMIC DNA]</scope>
    <source>
        <strain evidence="17 18">DSM 29781</strain>
    </source>
</reference>
<keyword evidence="18" id="KW-1185">Reference proteome</keyword>
<keyword evidence="11" id="KW-0472">Membrane</keyword>
<evidence type="ECO:0000256" key="8">
    <source>
        <dbReference type="ARBA" id="ARBA00022840"/>
    </source>
</evidence>
<dbReference type="FunFam" id="3.40.50.12780:FF:000003">
    <property type="entry name" value="Long-chain-fatty-acid--CoA ligase FadD"/>
    <property type="match status" value="1"/>
</dbReference>
<feature type="domain" description="AMP-binding enzyme C-terminal" evidence="16">
    <location>
        <begin position="469"/>
        <end position="544"/>
    </location>
</feature>
<evidence type="ECO:0000259" key="16">
    <source>
        <dbReference type="Pfam" id="PF13193"/>
    </source>
</evidence>
<evidence type="ECO:0000256" key="7">
    <source>
        <dbReference type="ARBA" id="ARBA00022832"/>
    </source>
</evidence>
<evidence type="ECO:0000256" key="5">
    <source>
        <dbReference type="ARBA" id="ARBA00022598"/>
    </source>
</evidence>
<comment type="cofactor">
    <cofactor evidence="1">
        <name>Mg(2+)</name>
        <dbReference type="ChEBI" id="CHEBI:18420"/>
    </cofactor>
</comment>
<evidence type="ECO:0000256" key="3">
    <source>
        <dbReference type="ARBA" id="ARBA00005005"/>
    </source>
</evidence>
<evidence type="ECO:0000256" key="6">
    <source>
        <dbReference type="ARBA" id="ARBA00022741"/>
    </source>
</evidence>
<evidence type="ECO:0000256" key="11">
    <source>
        <dbReference type="ARBA" id="ARBA00023136"/>
    </source>
</evidence>
<dbReference type="EMBL" id="JACHGB010000003">
    <property type="protein sequence ID" value="MBB5271503.1"/>
    <property type="molecule type" value="Genomic_DNA"/>
</dbReference>
<gene>
    <name evidence="17" type="ORF">HNQ70_001513</name>
</gene>
<evidence type="ECO:0000256" key="13">
    <source>
        <dbReference type="ARBA" id="ARBA00039545"/>
    </source>
</evidence>
<keyword evidence="7" id="KW-0276">Fatty acid metabolism</keyword>
<dbReference type="InterPro" id="IPR050237">
    <property type="entry name" value="ATP-dep_AMP-bd_enzyme"/>
</dbReference>
<dbReference type="InterPro" id="IPR025110">
    <property type="entry name" value="AMP-bd_C"/>
</dbReference>
<dbReference type="RefSeq" id="WP_183965939.1">
    <property type="nucleotide sequence ID" value="NZ_BAABEW010000001.1"/>
</dbReference>
<comment type="caution">
    <text evidence="17">The sequence shown here is derived from an EMBL/GenBank/DDBJ whole genome shotgun (WGS) entry which is preliminary data.</text>
</comment>
<dbReference type="Gene3D" id="3.30.300.30">
    <property type="match status" value="1"/>
</dbReference>
<dbReference type="Proteomes" id="UP000532440">
    <property type="component" value="Unassembled WGS sequence"/>
</dbReference>
<dbReference type="InterPro" id="IPR042099">
    <property type="entry name" value="ANL_N_sf"/>
</dbReference>
<dbReference type="Pfam" id="PF00501">
    <property type="entry name" value="AMP-binding"/>
    <property type="match status" value="1"/>
</dbReference>
<feature type="domain" description="AMP-dependent synthetase/ligase" evidence="15">
    <location>
        <begin position="29"/>
        <end position="418"/>
    </location>
</feature>
<evidence type="ECO:0000256" key="1">
    <source>
        <dbReference type="ARBA" id="ARBA00001946"/>
    </source>
</evidence>
<dbReference type="SUPFAM" id="SSF56801">
    <property type="entry name" value="Acetyl-CoA synthetase-like"/>
    <property type="match status" value="1"/>
</dbReference>
<dbReference type="AlphaFoldDB" id="A0A7W8HGH5"/>